<dbReference type="AlphaFoldDB" id="A0A1H2A4L2"/>
<feature type="region of interest" description="Disordered" evidence="1">
    <location>
        <begin position="1"/>
        <end position="23"/>
    </location>
</feature>
<gene>
    <name evidence="3" type="ORF">SAMN04489812_5663</name>
</gene>
<dbReference type="STRING" id="630515.SAMN04489812_5663"/>
<sequence>MMTTGPTPEQSDSASPRVQSPTVGLPGRPEIAVGRAAGWLAGYLLLAALVGVGAGILWEKIVRLPGYRISSNGTATTTERGLTEFFGGDAWFCLIGFLAAVGLGIVAWKWFGQLGWPVVFVAVLGAVSAALICWWVGYQLGPGPFDPRLAAAQPGDFVPIALNLRSPVALLVWAFGAIIPVLLRASLGRDEEEEALPARSKRS</sequence>
<feature type="compositionally biased region" description="Polar residues" evidence="1">
    <location>
        <begin position="1"/>
        <end position="22"/>
    </location>
</feature>
<feature type="transmembrane region" description="Helical" evidence="2">
    <location>
        <begin position="168"/>
        <end position="187"/>
    </location>
</feature>
<keyword evidence="4" id="KW-1185">Reference proteome</keyword>
<evidence type="ECO:0000313" key="4">
    <source>
        <dbReference type="Proteomes" id="UP000199103"/>
    </source>
</evidence>
<feature type="transmembrane region" description="Helical" evidence="2">
    <location>
        <begin position="90"/>
        <end position="108"/>
    </location>
</feature>
<dbReference type="EMBL" id="LT629772">
    <property type="protein sequence ID" value="SDT40895.1"/>
    <property type="molecule type" value="Genomic_DNA"/>
</dbReference>
<proteinExistence type="predicted"/>
<keyword evidence="2" id="KW-0812">Transmembrane</keyword>
<dbReference type="Proteomes" id="UP000199103">
    <property type="component" value="Chromosome I"/>
</dbReference>
<reference evidence="3 4" key="1">
    <citation type="submission" date="2016-10" db="EMBL/GenBank/DDBJ databases">
        <authorList>
            <person name="de Groot N.N."/>
        </authorList>
    </citation>
    <scope>NUCLEOTIDE SEQUENCE [LARGE SCALE GENOMIC DNA]</scope>
    <source>
        <strain evidence="3 4">DSM 21800</strain>
    </source>
</reference>
<evidence type="ECO:0000256" key="2">
    <source>
        <dbReference type="SAM" id="Phobius"/>
    </source>
</evidence>
<feature type="transmembrane region" description="Helical" evidence="2">
    <location>
        <begin position="114"/>
        <end position="138"/>
    </location>
</feature>
<protein>
    <recommendedName>
        <fullName evidence="5">DUF2567 domain-containing protein</fullName>
    </recommendedName>
</protein>
<evidence type="ECO:0008006" key="5">
    <source>
        <dbReference type="Google" id="ProtNLM"/>
    </source>
</evidence>
<keyword evidence="2" id="KW-0472">Membrane</keyword>
<keyword evidence="2" id="KW-1133">Transmembrane helix</keyword>
<name>A0A1H2A4L2_9ACTN</name>
<evidence type="ECO:0000313" key="3">
    <source>
        <dbReference type="EMBL" id="SDT40895.1"/>
    </source>
</evidence>
<feature type="transmembrane region" description="Helical" evidence="2">
    <location>
        <begin position="36"/>
        <end position="58"/>
    </location>
</feature>
<accession>A0A1H2A4L2</accession>
<organism evidence="3 4">
    <name type="scientific">Microlunatus soli</name>
    <dbReference type="NCBI Taxonomy" id="630515"/>
    <lineage>
        <taxon>Bacteria</taxon>
        <taxon>Bacillati</taxon>
        <taxon>Actinomycetota</taxon>
        <taxon>Actinomycetes</taxon>
        <taxon>Propionibacteriales</taxon>
        <taxon>Propionibacteriaceae</taxon>
        <taxon>Microlunatus</taxon>
    </lineage>
</organism>
<evidence type="ECO:0000256" key="1">
    <source>
        <dbReference type="SAM" id="MobiDB-lite"/>
    </source>
</evidence>